<dbReference type="Gene3D" id="3.40.50.1820">
    <property type="entry name" value="alpha/beta hydrolase"/>
    <property type="match status" value="1"/>
</dbReference>
<feature type="non-terminal residue" evidence="1">
    <location>
        <position position="340"/>
    </location>
</feature>
<dbReference type="InterPro" id="IPR003386">
    <property type="entry name" value="LACT/PDAT_acylTrfase"/>
</dbReference>
<dbReference type="SUPFAM" id="SSF53474">
    <property type="entry name" value="alpha/beta-Hydrolases"/>
    <property type="match status" value="1"/>
</dbReference>
<keyword evidence="2" id="KW-1185">Reference proteome</keyword>
<organism evidence="1 2">
    <name type="scientific">Treponema lecithinolyticum ATCC 700332</name>
    <dbReference type="NCBI Taxonomy" id="1321815"/>
    <lineage>
        <taxon>Bacteria</taxon>
        <taxon>Pseudomonadati</taxon>
        <taxon>Spirochaetota</taxon>
        <taxon>Spirochaetia</taxon>
        <taxon>Spirochaetales</taxon>
        <taxon>Treponemataceae</taxon>
        <taxon>Treponema</taxon>
    </lineage>
</organism>
<feature type="non-terminal residue" evidence="1">
    <location>
        <position position="1"/>
    </location>
</feature>
<comment type="caution">
    <text evidence="1">The sequence shown here is derived from an EMBL/GenBank/DDBJ whole genome shotgun (WGS) entry which is preliminary data.</text>
</comment>
<evidence type="ECO:0000313" key="1">
    <source>
        <dbReference type="EMBL" id="ERJ92458.1"/>
    </source>
</evidence>
<reference evidence="1 2" key="1">
    <citation type="submission" date="2013-08" db="EMBL/GenBank/DDBJ databases">
        <authorList>
            <person name="Weinstock G."/>
            <person name="Sodergren E."/>
            <person name="Wylie T."/>
            <person name="Fulton L."/>
            <person name="Fulton R."/>
            <person name="Fronick C."/>
            <person name="O'Laughlin M."/>
            <person name="Godfrey J."/>
            <person name="Miner T."/>
            <person name="Herter B."/>
            <person name="Appelbaum E."/>
            <person name="Cordes M."/>
            <person name="Lek S."/>
            <person name="Wollam A."/>
            <person name="Pepin K.H."/>
            <person name="Palsikar V.B."/>
            <person name="Mitreva M."/>
            <person name="Wilson R.K."/>
        </authorList>
    </citation>
    <scope>NUCLEOTIDE SEQUENCE [LARGE SCALE GENOMIC DNA]</scope>
    <source>
        <strain evidence="1 2">ATCC 700332</strain>
    </source>
</reference>
<evidence type="ECO:0008006" key="3">
    <source>
        <dbReference type="Google" id="ProtNLM"/>
    </source>
</evidence>
<sequence length="340" mass="38687">SQRSETEHANTAPALWVHEKQEIKIVPIMFLPGIMGSRLKNEDSGETIWDPDKTSYMIGLSWKNVSDKRKILGITNAPEAVPITEPAKNLFGKSKPYTTEQLDRNYAAIASGFYDTLLKTVETQLRNQETKHIYPVYVCAYDWRKDINDIAATEVKDIYNKIKEEQETDEMIIITHSMGGLVAREFLRQNPQAAQKIKAVIHGVQPVQGAVQFYAYFKCGARHFSAWWDIPGIILANILGATKKDFAALCSDIPGALELAPTVNSKEKQWLDWDEKLEQTYDIRAQKQDIFSCYEDTSGILGFTDKSFNPTVNKLITDNINLSKAFHKKLELYCHDRTYV</sequence>
<dbReference type="Proteomes" id="UP000016649">
    <property type="component" value="Unassembled WGS sequence"/>
</dbReference>
<gene>
    <name evidence="1" type="ORF">HMPREF9193_01443</name>
</gene>
<proteinExistence type="predicted"/>
<dbReference type="InterPro" id="IPR029058">
    <property type="entry name" value="AB_hydrolase_fold"/>
</dbReference>
<evidence type="ECO:0000313" key="2">
    <source>
        <dbReference type="Proteomes" id="UP000016649"/>
    </source>
</evidence>
<accession>A0ABN0NY49</accession>
<protein>
    <recommendedName>
        <fullName evidence="3">PGAP1-like protein</fullName>
    </recommendedName>
</protein>
<dbReference type="EMBL" id="AWVH01000036">
    <property type="protein sequence ID" value="ERJ92458.1"/>
    <property type="molecule type" value="Genomic_DNA"/>
</dbReference>
<name>A0ABN0NY49_TRELE</name>
<dbReference type="Pfam" id="PF02450">
    <property type="entry name" value="LCAT"/>
    <property type="match status" value="1"/>
</dbReference>
<dbReference type="PANTHER" id="PTHR11440">
    <property type="entry name" value="LECITHIN-CHOLESTEROL ACYLTRANSFERASE-RELATED"/>
    <property type="match status" value="1"/>
</dbReference>